<dbReference type="Gene3D" id="3.40.50.2060">
    <property type="match status" value="1"/>
</dbReference>
<dbReference type="Pfam" id="PF00995">
    <property type="entry name" value="Sec1"/>
    <property type="match status" value="1"/>
</dbReference>
<dbReference type="Proteomes" id="UP001244011">
    <property type="component" value="Unassembled WGS sequence"/>
</dbReference>
<evidence type="ECO:0000259" key="7">
    <source>
        <dbReference type="PROSITE" id="PS50934"/>
    </source>
</evidence>
<keyword evidence="4" id="KW-0238">DNA-binding</keyword>
<dbReference type="PROSITE" id="PS50934">
    <property type="entry name" value="SWIRM"/>
    <property type="match status" value="1"/>
</dbReference>
<dbReference type="FunFam" id="1.10.10.10:FF:000064">
    <property type="entry name" value="Lysine-specific histone demethylase 1A"/>
    <property type="match status" value="1"/>
</dbReference>
<dbReference type="SUPFAM" id="SSF54373">
    <property type="entry name" value="FAD-linked reductases, C-terminal domain"/>
    <property type="match status" value="1"/>
</dbReference>
<dbReference type="SUPFAM" id="SSF46689">
    <property type="entry name" value="Homeodomain-like"/>
    <property type="match status" value="1"/>
</dbReference>
<feature type="domain" description="SWIRM" evidence="7">
    <location>
        <begin position="842"/>
        <end position="937"/>
    </location>
</feature>
<dbReference type="InterPro" id="IPR001619">
    <property type="entry name" value="Sec1-like"/>
</dbReference>
<dbReference type="EMBL" id="MU839001">
    <property type="protein sequence ID" value="KAK1769829.1"/>
    <property type="molecule type" value="Genomic_DNA"/>
</dbReference>
<dbReference type="InterPro" id="IPR009057">
    <property type="entry name" value="Homeodomain-like_sf"/>
</dbReference>
<dbReference type="Pfam" id="PF04433">
    <property type="entry name" value="SWIRM"/>
    <property type="match status" value="1"/>
</dbReference>
<comment type="caution">
    <text evidence="8">The sequence shown here is derived from an EMBL/GenBank/DDBJ whole genome shotgun (WGS) entry which is preliminary data.</text>
</comment>
<evidence type="ECO:0000256" key="3">
    <source>
        <dbReference type="ARBA" id="ARBA00023002"/>
    </source>
</evidence>
<dbReference type="InterPro" id="IPR007526">
    <property type="entry name" value="SWIRM"/>
</dbReference>
<dbReference type="Gene3D" id="1.25.40.850">
    <property type="match status" value="1"/>
</dbReference>
<dbReference type="PANTHER" id="PTHR10742">
    <property type="entry name" value="FLAVIN MONOAMINE OXIDASE"/>
    <property type="match status" value="1"/>
</dbReference>
<reference evidence="8" key="1">
    <citation type="submission" date="2023-06" db="EMBL/GenBank/DDBJ databases">
        <title>Genome-scale phylogeny and comparative genomics of the fungal order Sordariales.</title>
        <authorList>
            <consortium name="Lawrence Berkeley National Laboratory"/>
            <person name="Hensen N."/>
            <person name="Bonometti L."/>
            <person name="Westerberg I."/>
            <person name="Brannstrom I.O."/>
            <person name="Guillou S."/>
            <person name="Cros-Aarteil S."/>
            <person name="Calhoun S."/>
            <person name="Haridas S."/>
            <person name="Kuo A."/>
            <person name="Mondo S."/>
            <person name="Pangilinan J."/>
            <person name="Riley R."/>
            <person name="Labutti K."/>
            <person name="Andreopoulos B."/>
            <person name="Lipzen A."/>
            <person name="Chen C."/>
            <person name="Yanf M."/>
            <person name="Daum C."/>
            <person name="Ng V."/>
            <person name="Clum A."/>
            <person name="Steindorff A."/>
            <person name="Ohm R."/>
            <person name="Martin F."/>
            <person name="Silar P."/>
            <person name="Natvig D."/>
            <person name="Lalanne C."/>
            <person name="Gautier V."/>
            <person name="Ament-Velasquez S.L."/>
            <person name="Kruys A."/>
            <person name="Hutchinson M.I."/>
            <person name="Powell A.J."/>
            <person name="Barry K."/>
            <person name="Miller A.N."/>
            <person name="Grigoriev I.V."/>
            <person name="Debuchy R."/>
            <person name="Gladieux P."/>
            <person name="Thoren M.H."/>
            <person name="Johannesson H."/>
        </authorList>
    </citation>
    <scope>NUCLEOTIDE SEQUENCE</scope>
    <source>
        <strain evidence="8">8032-3</strain>
    </source>
</reference>
<dbReference type="InterPro" id="IPR036045">
    <property type="entry name" value="Sec1-like_sf"/>
</dbReference>
<gene>
    <name evidence="8" type="ORF">QBC33DRAFT_556252</name>
</gene>
<dbReference type="SMART" id="SM00398">
    <property type="entry name" value="HMG"/>
    <property type="match status" value="1"/>
</dbReference>
<dbReference type="SUPFAM" id="SSF47095">
    <property type="entry name" value="HMG-box"/>
    <property type="match status" value="1"/>
</dbReference>
<dbReference type="GO" id="GO:0003677">
    <property type="term" value="F:DNA binding"/>
    <property type="evidence" value="ECO:0007669"/>
    <property type="project" value="UniProtKB-UniRule"/>
</dbReference>
<dbReference type="Gene3D" id="3.40.50.1910">
    <property type="match status" value="1"/>
</dbReference>
<dbReference type="InterPro" id="IPR002937">
    <property type="entry name" value="Amino_oxidase"/>
</dbReference>
<dbReference type="Gene3D" id="3.50.50.60">
    <property type="entry name" value="FAD/NAD(P)-binding domain"/>
    <property type="match status" value="2"/>
</dbReference>
<dbReference type="SUPFAM" id="SSF51905">
    <property type="entry name" value="FAD/NAD(P)-binding domain"/>
    <property type="match status" value="1"/>
</dbReference>
<dbReference type="GO" id="GO:0010468">
    <property type="term" value="P:regulation of gene expression"/>
    <property type="evidence" value="ECO:0007669"/>
    <property type="project" value="UniProtKB-ARBA"/>
</dbReference>
<feature type="DNA-binding region" description="HMG box" evidence="4">
    <location>
        <begin position="1590"/>
        <end position="1666"/>
    </location>
</feature>
<evidence type="ECO:0000256" key="2">
    <source>
        <dbReference type="ARBA" id="ARBA00009884"/>
    </source>
</evidence>
<dbReference type="GO" id="GO:0005634">
    <property type="term" value="C:nucleus"/>
    <property type="evidence" value="ECO:0007669"/>
    <property type="project" value="UniProtKB-UniRule"/>
</dbReference>
<dbReference type="InterPro" id="IPR043127">
    <property type="entry name" value="Sec-1-like_dom3a"/>
</dbReference>
<dbReference type="Gene3D" id="3.90.660.10">
    <property type="match status" value="1"/>
</dbReference>
<dbReference type="CDD" id="cd00084">
    <property type="entry name" value="HMG-box_SF"/>
    <property type="match status" value="1"/>
</dbReference>
<dbReference type="Gene3D" id="1.10.10.10">
    <property type="entry name" value="Winged helix-like DNA-binding domain superfamily/Winged helix DNA-binding domain"/>
    <property type="match status" value="1"/>
</dbReference>
<dbReference type="InterPro" id="IPR043154">
    <property type="entry name" value="Sec-1-like_dom1"/>
</dbReference>
<dbReference type="Gene3D" id="1.10.30.10">
    <property type="entry name" value="High mobility group box domain"/>
    <property type="match status" value="1"/>
</dbReference>
<comment type="similarity">
    <text evidence="1">Belongs to the flavin monoamine oxidase family.</text>
</comment>
<name>A0AAJ0FP90_9PEZI</name>
<dbReference type="GO" id="GO:0016491">
    <property type="term" value="F:oxidoreductase activity"/>
    <property type="evidence" value="ECO:0007669"/>
    <property type="project" value="UniProtKB-KW"/>
</dbReference>
<dbReference type="FunFam" id="3.50.50.60:FF:000249">
    <property type="entry name" value="Lysine-specific histone demethylase Aof2"/>
    <property type="match status" value="1"/>
</dbReference>
<dbReference type="GO" id="GO:0016192">
    <property type="term" value="P:vesicle-mediated transport"/>
    <property type="evidence" value="ECO:0007669"/>
    <property type="project" value="InterPro"/>
</dbReference>
<dbReference type="PROSITE" id="PS50118">
    <property type="entry name" value="HMG_BOX_2"/>
    <property type="match status" value="1"/>
</dbReference>
<feature type="domain" description="HMG box" evidence="6">
    <location>
        <begin position="1590"/>
        <end position="1666"/>
    </location>
</feature>
<organism evidence="8 9">
    <name type="scientific">Phialemonium atrogriseum</name>
    <dbReference type="NCBI Taxonomy" id="1093897"/>
    <lineage>
        <taxon>Eukaryota</taxon>
        <taxon>Fungi</taxon>
        <taxon>Dikarya</taxon>
        <taxon>Ascomycota</taxon>
        <taxon>Pezizomycotina</taxon>
        <taxon>Sordariomycetes</taxon>
        <taxon>Sordariomycetidae</taxon>
        <taxon>Cephalothecales</taxon>
        <taxon>Cephalothecaceae</taxon>
        <taxon>Phialemonium</taxon>
    </lineage>
</organism>
<dbReference type="RefSeq" id="XP_060286042.1">
    <property type="nucleotide sequence ID" value="XM_060429707.1"/>
</dbReference>
<evidence type="ECO:0000256" key="4">
    <source>
        <dbReference type="PROSITE-ProRule" id="PRU00267"/>
    </source>
</evidence>
<keyword evidence="3" id="KW-0560">Oxidoreductase</keyword>
<dbReference type="PANTHER" id="PTHR10742:SF386">
    <property type="entry name" value="LYSINE-SPECIFIC HISTONE DEMETHYLASE 1A"/>
    <property type="match status" value="1"/>
</dbReference>
<keyword evidence="4" id="KW-0539">Nucleus</keyword>
<sequence>MAPHVGFDTEQIRDKARKDLLYLLEGVRGKKNLVIEKSLAGPVGLIVKASTLRDYGVDNFFFLENKNADTSQRNVVFIARGECAQHARAIADQMKKLQRESQTGHEFHIFWVPRRTLLSDKLLEESGVLGDANIAELPLYFFPLEKDVLSLELDDSFRDLYLSKDPTPTFLLARALMGIQQKHGLFPRIIGKGDNAKRVEELLSRMRQELLAGEDANETDKIGLTPSTTTESLIIIDREVDFVTPLLTQLTYEGLIDEVFGIQHNQTDVDSTVVGAPVQVAPQPPAAAPGASATSAATTQARKRKIQLDSSDRLFEQLRDTNFAIVGSLLGKVARRLKTDFDSRHNTHTTAELRDFVNKLPGLQTEKQSLNIHIALAEEIKKQTQSEEFIRLLEVQQNLVAGADPSSQFDAIEELIARNTPLPQVLRLLCIYSCISGGIKAKEFDLFRRLILEGYGYQHLLTLHGLEKLQMFLSRSSPLASMIPMAGSAGAIGTKTNYTYLRKQLRLIVDEVKEHDPNDIAYVYSGYAPLSVRLVQCILQKQYLLSMTRGNGVTSASSATAGGAQGWRGFDDAVKHARGHTFDEFQKGEDKAVKARALLSGGGEKKTVFVVFVGGITFTEIAALRFIAKKEEGRRNIVICTTSIVSGNKMMDAETECGKRPLKCLDSDFSFTSSYSSLGKPLSSSTTISDVELASRESGKDPKICFEDIVPEIIVRTDGMEIVDEGTPGSSTPAQESVSTPMPNPTPVLPQLDGITEDVRISFGSPMSAMSDQSELSSPPSTLFSKATTPVDTDSSKEASAQSGPPPIPICRPSEGPRRKYDVRPKISVPSDLQPHEYAMQCIAAAESSRLNPYALHQEEYLMLRNHISHAQVTTYLNIRNGILRLFVRNPQIAVTREEAVGCAKDTRWFDVASVCFDWLVRRGYINFGCVEIKPSQETQNTALPVRGKRKRVVVIGAGMSGLGCARQLEGLFVQYSDKFRELDQELPEVVVVEGRNRIGGRVYSRPFKSKPEPASSFKGSRSTAEMGGMIITGFDRGNPLNILVRGQLSLPYHSLRSDTTIYDSNGKPVDPVRDQLVEKLFNDCLDRVSEYKFKQPPSKLIEGNRDLMDEGRDSSAEVHKTIAHVEETTAAQPHGPPVSELNIAPQVNLVPVSSDRVTGRVLVEPGTPGTLKASYKARLMGWPLKSGVAGEDIDLESATREPGSNLGSVTDDVISQYKDIVDLNAQDYRLINWHIANLEYSNAINYHQLSLQGWDIDAGNEWEGKHTMVVGGYQTVPRGLMHCPTPLNVRQRSPVERIRYSPEGTGRVLVECEDQFTIEADYVVNTIPLGVLKHASVELFDPPLPPWKMDAVDRLGFGVLNKVILVYKNAFWNEDRDIFGVLRNPPNRHSLDQTDYSPQRGRFFQWFNVSNTSGLPVLLALMAGDAGFDTEKTCNDDLVAEATEILRSVYGPSVPDPIETVVTRWASDKFARGSYSSAGPDMKADDYDVMARPIGNLFFAGEHTTGTHPATVHGAYLSGLRAASEVLDAMLGPLEVPTPLILPKGSSAESRKRKAPETKDPTKARLEAYENAIWDHVVAEIGPRPLKPAKPAMNAYLFYSKAHHEAARKKCEEGRRPGKGRPSANEVRVMSAKMWRDCPAEERRPFEALAEEHKRAHAAAVAGFAERAAVWDGKALGLRARYERENPSVPGPEEEGALAAAAADRRARRSKLKVESYAESEDSDR</sequence>
<dbReference type="GO" id="GO:0006338">
    <property type="term" value="P:chromatin remodeling"/>
    <property type="evidence" value="ECO:0007669"/>
    <property type="project" value="TreeGrafter"/>
</dbReference>
<proteinExistence type="inferred from homology"/>
<evidence type="ECO:0000259" key="6">
    <source>
        <dbReference type="PROSITE" id="PS50118"/>
    </source>
</evidence>
<feature type="region of interest" description="Disordered" evidence="5">
    <location>
        <begin position="765"/>
        <end position="822"/>
    </location>
</feature>
<dbReference type="GO" id="GO:0050660">
    <property type="term" value="F:flavin adenine dinucleotide binding"/>
    <property type="evidence" value="ECO:0007669"/>
    <property type="project" value="TreeGrafter"/>
</dbReference>
<comment type="similarity">
    <text evidence="2">Belongs to the STXBP/unc-18/SEC1 family.</text>
</comment>
<feature type="region of interest" description="Disordered" evidence="5">
    <location>
        <begin position="1541"/>
        <end position="1563"/>
    </location>
</feature>
<dbReference type="GO" id="GO:0003682">
    <property type="term" value="F:chromatin binding"/>
    <property type="evidence" value="ECO:0007669"/>
    <property type="project" value="TreeGrafter"/>
</dbReference>
<dbReference type="SUPFAM" id="SSF56815">
    <property type="entry name" value="Sec1/munc18-like (SM) proteins"/>
    <property type="match status" value="1"/>
</dbReference>
<evidence type="ECO:0000313" key="9">
    <source>
        <dbReference type="Proteomes" id="UP001244011"/>
    </source>
</evidence>
<feature type="region of interest" description="Disordered" evidence="5">
    <location>
        <begin position="722"/>
        <end position="748"/>
    </location>
</feature>
<evidence type="ECO:0000313" key="8">
    <source>
        <dbReference type="EMBL" id="KAK1769829.1"/>
    </source>
</evidence>
<dbReference type="InterPro" id="IPR036388">
    <property type="entry name" value="WH-like_DNA-bd_sf"/>
</dbReference>
<protein>
    <submittedName>
        <fullName evidence="8">Sec1-like protein</fullName>
    </submittedName>
</protein>
<feature type="compositionally biased region" description="Polar residues" evidence="5">
    <location>
        <begin position="728"/>
        <end position="741"/>
    </location>
</feature>
<dbReference type="InterPro" id="IPR043155">
    <property type="entry name" value="VPS33_dom3b"/>
</dbReference>
<evidence type="ECO:0000256" key="5">
    <source>
        <dbReference type="SAM" id="MobiDB-lite"/>
    </source>
</evidence>
<keyword evidence="9" id="KW-1185">Reference proteome</keyword>
<feature type="region of interest" description="Disordered" evidence="5">
    <location>
        <begin position="1609"/>
        <end position="1628"/>
    </location>
</feature>
<dbReference type="InterPro" id="IPR036910">
    <property type="entry name" value="HMG_box_dom_sf"/>
</dbReference>
<dbReference type="Gene3D" id="3.90.830.10">
    <property type="entry name" value="Syntaxin Binding Protein 1, Chain A, domain 2"/>
    <property type="match status" value="1"/>
</dbReference>
<dbReference type="InterPro" id="IPR036188">
    <property type="entry name" value="FAD/NAD-bd_sf"/>
</dbReference>
<dbReference type="InterPro" id="IPR009071">
    <property type="entry name" value="HMG_box_dom"/>
</dbReference>
<accession>A0AAJ0FP90</accession>
<feature type="compositionally biased region" description="Polar residues" evidence="5">
    <location>
        <begin position="768"/>
        <end position="803"/>
    </location>
</feature>
<dbReference type="Pfam" id="PF01593">
    <property type="entry name" value="Amino_oxidase"/>
    <property type="match status" value="2"/>
</dbReference>
<dbReference type="InterPro" id="IPR027482">
    <property type="entry name" value="Sec1-like_dom2"/>
</dbReference>
<dbReference type="GeneID" id="85312894"/>
<dbReference type="Pfam" id="PF00505">
    <property type="entry name" value="HMG_box"/>
    <property type="match status" value="1"/>
</dbReference>
<dbReference type="InterPro" id="IPR050281">
    <property type="entry name" value="Flavin_monoamine_oxidase"/>
</dbReference>
<evidence type="ECO:0000256" key="1">
    <source>
        <dbReference type="ARBA" id="ARBA00005995"/>
    </source>
</evidence>